<gene>
    <name evidence="3" type="ORF">SORBI_3009G135300</name>
</gene>
<organism evidence="3 4">
    <name type="scientific">Sorghum bicolor</name>
    <name type="common">Sorghum</name>
    <name type="synonym">Sorghum vulgare</name>
    <dbReference type="NCBI Taxonomy" id="4558"/>
    <lineage>
        <taxon>Eukaryota</taxon>
        <taxon>Viridiplantae</taxon>
        <taxon>Streptophyta</taxon>
        <taxon>Embryophyta</taxon>
        <taxon>Tracheophyta</taxon>
        <taxon>Spermatophyta</taxon>
        <taxon>Magnoliopsida</taxon>
        <taxon>Liliopsida</taxon>
        <taxon>Poales</taxon>
        <taxon>Poaceae</taxon>
        <taxon>PACMAD clade</taxon>
        <taxon>Panicoideae</taxon>
        <taxon>Andropogonodae</taxon>
        <taxon>Andropogoneae</taxon>
        <taxon>Sorghinae</taxon>
        <taxon>Sorghum</taxon>
    </lineage>
</organism>
<feature type="region of interest" description="Disordered" evidence="1">
    <location>
        <begin position="677"/>
        <end position="701"/>
    </location>
</feature>
<feature type="compositionally biased region" description="Basic residues" evidence="1">
    <location>
        <begin position="127"/>
        <end position="143"/>
    </location>
</feature>
<dbReference type="ExpressionAtlas" id="A0A1Z5R3I0">
    <property type="expression patterns" value="baseline and differential"/>
</dbReference>
<feature type="compositionally biased region" description="Polar residues" evidence="1">
    <location>
        <begin position="680"/>
        <end position="697"/>
    </location>
</feature>
<keyword evidence="4" id="KW-1185">Reference proteome</keyword>
<feature type="region of interest" description="Disordered" evidence="1">
    <location>
        <begin position="61"/>
        <end position="154"/>
    </location>
</feature>
<dbReference type="Gramene" id="OQU77995">
    <property type="protein sequence ID" value="OQU77995"/>
    <property type="gene ID" value="SORBI_3009G135300"/>
</dbReference>
<feature type="compositionally biased region" description="Polar residues" evidence="1">
    <location>
        <begin position="72"/>
        <end position="85"/>
    </location>
</feature>
<accession>A0A1Z5R3I0</accession>
<dbReference type="InterPro" id="IPR004330">
    <property type="entry name" value="FAR1_DNA_bnd_dom"/>
</dbReference>
<dbReference type="AlphaFoldDB" id="A0A1Z5R3I0"/>
<dbReference type="PANTHER" id="PTHR34835:SF67">
    <property type="entry name" value="AMINOTRANSFERASE-LIKE PLANT MOBILE DOMAIN-CONTAINING PROTEIN"/>
    <property type="match status" value="1"/>
</dbReference>
<name>A0A1Z5R3I0_SORBI</name>
<dbReference type="Proteomes" id="UP000000768">
    <property type="component" value="Chromosome 9"/>
</dbReference>
<dbReference type="InParanoid" id="A0A1Z5R3I0"/>
<protein>
    <recommendedName>
        <fullName evidence="2">FAR1 domain-containing protein</fullName>
    </recommendedName>
</protein>
<feature type="domain" description="FAR1" evidence="2">
    <location>
        <begin position="771"/>
        <end position="855"/>
    </location>
</feature>
<dbReference type="Pfam" id="PF03101">
    <property type="entry name" value="FAR1"/>
    <property type="match status" value="1"/>
</dbReference>
<feature type="region of interest" description="Disordered" evidence="1">
    <location>
        <begin position="519"/>
        <end position="558"/>
    </location>
</feature>
<reference evidence="3 4" key="1">
    <citation type="journal article" date="2009" name="Nature">
        <title>The Sorghum bicolor genome and the diversification of grasses.</title>
        <authorList>
            <person name="Paterson A.H."/>
            <person name="Bowers J.E."/>
            <person name="Bruggmann R."/>
            <person name="Dubchak I."/>
            <person name="Grimwood J."/>
            <person name="Gundlach H."/>
            <person name="Haberer G."/>
            <person name="Hellsten U."/>
            <person name="Mitros T."/>
            <person name="Poliakov A."/>
            <person name="Schmutz J."/>
            <person name="Spannagl M."/>
            <person name="Tang H."/>
            <person name="Wang X."/>
            <person name="Wicker T."/>
            <person name="Bharti A.K."/>
            <person name="Chapman J."/>
            <person name="Feltus F.A."/>
            <person name="Gowik U."/>
            <person name="Grigoriev I.V."/>
            <person name="Lyons E."/>
            <person name="Maher C.A."/>
            <person name="Martis M."/>
            <person name="Narechania A."/>
            <person name="Otillar R.P."/>
            <person name="Penning B.W."/>
            <person name="Salamov A.A."/>
            <person name="Wang Y."/>
            <person name="Zhang L."/>
            <person name="Carpita N.C."/>
            <person name="Freeling M."/>
            <person name="Gingle A.R."/>
            <person name="Hash C.T."/>
            <person name="Keller B."/>
            <person name="Klein P."/>
            <person name="Kresovich S."/>
            <person name="McCann M.C."/>
            <person name="Ming R."/>
            <person name="Peterson D.G."/>
            <person name="Mehboob-ur-Rahman"/>
            <person name="Ware D."/>
            <person name="Westhoff P."/>
            <person name="Mayer K.F."/>
            <person name="Messing J."/>
            <person name="Rokhsar D.S."/>
        </authorList>
    </citation>
    <scope>NUCLEOTIDE SEQUENCE [LARGE SCALE GENOMIC DNA]</scope>
    <source>
        <strain evidence="4">cv. BTx623</strain>
    </source>
</reference>
<proteinExistence type="predicted"/>
<dbReference type="PANTHER" id="PTHR34835">
    <property type="entry name" value="OS07G0283600 PROTEIN-RELATED"/>
    <property type="match status" value="1"/>
</dbReference>
<evidence type="ECO:0000313" key="3">
    <source>
        <dbReference type="EMBL" id="OQU77995.1"/>
    </source>
</evidence>
<evidence type="ECO:0000256" key="1">
    <source>
        <dbReference type="SAM" id="MobiDB-lite"/>
    </source>
</evidence>
<evidence type="ECO:0000259" key="2">
    <source>
        <dbReference type="Pfam" id="PF03101"/>
    </source>
</evidence>
<dbReference type="EMBL" id="CM000768">
    <property type="protein sequence ID" value="OQU77995.1"/>
    <property type="molecule type" value="Genomic_DNA"/>
</dbReference>
<feature type="region of interest" description="Disordered" evidence="1">
    <location>
        <begin position="35"/>
        <end position="54"/>
    </location>
</feature>
<dbReference type="STRING" id="4558.A0A1Z5R3I0"/>
<evidence type="ECO:0000313" key="4">
    <source>
        <dbReference type="Proteomes" id="UP000000768"/>
    </source>
</evidence>
<reference evidence="4" key="2">
    <citation type="journal article" date="2018" name="Plant J.">
        <title>The Sorghum bicolor reference genome: improved assembly, gene annotations, a transcriptome atlas, and signatures of genome organization.</title>
        <authorList>
            <person name="McCormick R.F."/>
            <person name="Truong S.K."/>
            <person name="Sreedasyam A."/>
            <person name="Jenkins J."/>
            <person name="Shu S."/>
            <person name="Sims D."/>
            <person name="Kennedy M."/>
            <person name="Amirebrahimi M."/>
            <person name="Weers B.D."/>
            <person name="McKinley B."/>
            <person name="Mattison A."/>
            <person name="Morishige D.T."/>
            <person name="Grimwood J."/>
            <person name="Schmutz J."/>
            <person name="Mullet J.E."/>
        </authorList>
    </citation>
    <scope>NUCLEOTIDE SEQUENCE [LARGE SCALE GENOMIC DNA]</scope>
    <source>
        <strain evidence="4">cv. BTx623</strain>
    </source>
</reference>
<feature type="compositionally biased region" description="Basic and acidic residues" evidence="1">
    <location>
        <begin position="90"/>
        <end position="100"/>
    </location>
</feature>
<sequence length="863" mass="96076">MKQKLDHVPERVTTITISNSQQFYEIQIPLSTGDNGGMASSANTNADGTHDASGSIHERVVPRHHQKKTIPNKFQQKGAQCSSAATPKRRTPDTSQHEDLLSGPTRRSPRLAASQDNDDDDFEPAIKRLRLKVPAHKDPKSKKSSLPSIQEEDDDGILGKINSCCTPNHVLDAINKLSEPQKNRVHELGWGKFLEIAIDCVESRNLFLYLLDRVDIDSMFLRVPPNIELPINKAAVHAVLGVPAGTEVISKKSSKELSNAKRELMAQLGIATNKITVPRLLEEVAKGNADDLSMKCFFLVIFNRFLFPGSAFDIANTDLQFIMDFQNFGKVDWQQAVIDHIRTSAKEWQSPGAKNTANPTIRSCAPFLLIYYLENLDHPLNDNNHRMVVPRAAVFSKQYISTLTNADRWADKYDRICYGKLRQKNPVGSAYQKVYTMQHTAVPASFQLPQLSDLLKGVLDNVAASTNPHFLQLITTVDRDIRANQKVIHELHHTNECLLIKFSEDVKELLANASIPTVTEVQHQTGQQTRPESSTRNLQEPTLQRNDSNLAGPSHTETATVQVEQPADATQPLAGLGHVSSCSAGARQEEIVAFRDEQVAEQEQPLTDLVDDHSVSNQRATANGVHVVTTGLNILTMVCEQLGKQPHGSAHLDMGGHHEDSLIRKEHRWAAAMASHSVRGPSSSMQLPVTGSQTGVSQPLPMPIPIQVTPEDLDHKDAIDTPATPPATLSAAEIVTPEVGKTYTHPPALPEDMIPKVGLLFDTEEHAYEMFRRYAVATGFPIKWARKKRTVRDISCSMSGTWKYYKPEQQRTRNKFTKKTGCKVYMKLKHVSDMEGNYNGKVIIDKIQLDHNHPLSDELIRFE</sequence>
<feature type="compositionally biased region" description="Polar residues" evidence="1">
    <location>
        <begin position="35"/>
        <end position="47"/>
    </location>
</feature>